<gene>
    <name evidence="2" type="ORF">METZ01_LOCUS135422</name>
</gene>
<protein>
    <recommendedName>
        <fullName evidence="1">Bacterial Ig-like domain-containing protein</fullName>
    </recommendedName>
</protein>
<evidence type="ECO:0000259" key="1">
    <source>
        <dbReference type="Pfam" id="PF19077"/>
    </source>
</evidence>
<dbReference type="Gene3D" id="2.60.40.10">
    <property type="entry name" value="Immunoglobulins"/>
    <property type="match status" value="1"/>
</dbReference>
<dbReference type="AlphaFoldDB" id="A0A381YZV1"/>
<proteinExistence type="predicted"/>
<evidence type="ECO:0000313" key="2">
    <source>
        <dbReference type="EMBL" id="SVA82568.1"/>
    </source>
</evidence>
<dbReference type="EMBL" id="UINC01019494">
    <property type="protein sequence ID" value="SVA82568.1"/>
    <property type="molecule type" value="Genomic_DNA"/>
</dbReference>
<accession>A0A381YZV1</accession>
<organism evidence="2">
    <name type="scientific">marine metagenome</name>
    <dbReference type="NCBI Taxonomy" id="408172"/>
    <lineage>
        <taxon>unclassified sequences</taxon>
        <taxon>metagenomes</taxon>
        <taxon>ecological metagenomes</taxon>
    </lineage>
</organism>
<name>A0A381YZV1_9ZZZZ</name>
<dbReference type="InterPro" id="IPR044016">
    <property type="entry name" value="Big_13"/>
</dbReference>
<dbReference type="Pfam" id="PF19077">
    <property type="entry name" value="Big_13"/>
    <property type="match status" value="1"/>
</dbReference>
<sequence>LKHGTAENAVPMTKTGIYGLASVGRDAADNVGVGGITKVIEDVSASFAAAVLCTAATGGVGTTTADCTGAANDTAWVKLKKWPLADHDGDGSLMDSITAITVGGTSPTNLTYVDMDAVSTSAAGGGFRYESTGDNPVSVTSADAISAYISKIDWSEQERVELTAVNAADVSILAGNTVKVTYYYVNAEQVVELDLDAPEVTILPANLASTIDKTPSLSFAWDDDEYAGDTNTTVTMTKATLLNPDATTTDVLAEVSTTDNKTFYYVPIADLANGEYKITVSAEDVAGNEKKDQTSKFTVKDRSKTTVAMVPGWNLVSLPAAAADSAINSVITNTQVETVLTYDPSTPGGWLTAVRDGDSLVGTLTDIDDSHAYWIFQNNGDDIKVDIPGYKGGASSVPPVISVVEGWNLVPAATLSGAAQWDADTYFSGLDWVKAKGYNASSEAWIDIIPDVVVASKYTYGADATDNIYSGKGYWLFSNSAGVIVP</sequence>
<feature type="domain" description="Bacterial Ig-like" evidence="1">
    <location>
        <begin position="246"/>
        <end position="299"/>
    </location>
</feature>
<feature type="non-terminal residue" evidence="2">
    <location>
        <position position="1"/>
    </location>
</feature>
<dbReference type="InterPro" id="IPR013783">
    <property type="entry name" value="Ig-like_fold"/>
</dbReference>
<reference evidence="2" key="1">
    <citation type="submission" date="2018-05" db="EMBL/GenBank/DDBJ databases">
        <authorList>
            <person name="Lanie J.A."/>
            <person name="Ng W.-L."/>
            <person name="Kazmierczak K.M."/>
            <person name="Andrzejewski T.M."/>
            <person name="Davidsen T.M."/>
            <person name="Wayne K.J."/>
            <person name="Tettelin H."/>
            <person name="Glass J.I."/>
            <person name="Rusch D."/>
            <person name="Podicherti R."/>
            <person name="Tsui H.-C.T."/>
            <person name="Winkler M.E."/>
        </authorList>
    </citation>
    <scope>NUCLEOTIDE SEQUENCE</scope>
</reference>